<gene>
    <name evidence="1" type="ORF">PGIGA_G00057790</name>
</gene>
<name>A0ACC5X3Z8_PANGG</name>
<protein>
    <submittedName>
        <fullName evidence="1">Uncharacterized protein</fullName>
    </submittedName>
</protein>
<sequence>MGVSSSSLLDETKCIYIRGRTEAELNNFSPHYKRQYCVAFFSQLQDEVEQQQTVHTQLLKQKEPPQASDLVYKDSVLHFDDSKKWKERFATVRADYSLELHDSQETFAKGTPARQILQLTGGTVLTSEEKYCALVDKTFPDLNSSKEEAPSPMVTIPGPFPVFLRLPYRRDVYFSFQEEDKQICFVSILSDCIRHQNHDSLKKTTCEVQAFLKAIHFYRQEKGHYESWEMLVGTDCQVLANLVMEELLPSLQTELLPRLKGKKAERKRAWFMTVEATYELVQEQLSEGLQRLKEECSEIVKQQETLIRSDMDQIIDSSNFLKSKLQGLVSEPAMKFCSDSVSPYLASILEELMGPVSSGFQAVRQRLETELSRICKDFQPGGTTEELTKALEEVSHAQLEDCYQHVSILKEQLQELRSRFKFSNSTLVVHKTQSHMQQLMENAVYTFELLLQSAMKDEPEKLATVMEKAKLRVLKQYDYDSSTVRKMIFQEALVDITLPAIRRNLAPSCKTELQNYEQYIFADYTNFIQVENVYEDIMLTTLNNEVNKVVKEAATLKKHNLFVDSTELQCLSQSSLTDSRTPPRSAPSSPAKVQSAAAAQKAEQVSSSLMVENGSSEKQPVEKKQEFADESSQTVEAQPSKPSELSAVPSMPSCVSADSPDLSKVPSTSISDSSEPMCEVSMDKPDMVSCTSLPEAADATAQSQAMTSTATNFNTSPVIIISEPESLADQTISVNLPIEVNTESPVLPASVKEDQSVNASEEIEVDTANQSHSEICDAVPAPPEEPHSGTVQPDTTNAENPSGSQTEDTDDTHTETLSGDSSPPIVDTAVSETAAESVMESSTTTNTNGLPSIPDLPAGGDLTAQSAKVEPEGTTEPHRDSFTEDQEAEEPLDSVKSIRDLVVEIIEVEDIVTPCPDSRETQQGPP</sequence>
<dbReference type="EMBL" id="CM040467">
    <property type="protein sequence ID" value="MCI4386064.1"/>
    <property type="molecule type" value="Genomic_DNA"/>
</dbReference>
<dbReference type="Proteomes" id="UP000829447">
    <property type="component" value="Linkage Group LG14"/>
</dbReference>
<accession>A0ACC5X3Z8</accession>
<organism evidence="1 2">
    <name type="scientific">Pangasianodon gigas</name>
    <name type="common">Mekong giant catfish</name>
    <name type="synonym">Pangasius gigas</name>
    <dbReference type="NCBI Taxonomy" id="30993"/>
    <lineage>
        <taxon>Eukaryota</taxon>
        <taxon>Metazoa</taxon>
        <taxon>Chordata</taxon>
        <taxon>Craniata</taxon>
        <taxon>Vertebrata</taxon>
        <taxon>Euteleostomi</taxon>
        <taxon>Actinopterygii</taxon>
        <taxon>Neopterygii</taxon>
        <taxon>Teleostei</taxon>
        <taxon>Ostariophysi</taxon>
        <taxon>Siluriformes</taxon>
        <taxon>Pangasiidae</taxon>
        <taxon>Pangasianodon</taxon>
    </lineage>
</organism>
<evidence type="ECO:0000313" key="1">
    <source>
        <dbReference type="EMBL" id="MCI4386064.1"/>
    </source>
</evidence>
<evidence type="ECO:0000313" key="2">
    <source>
        <dbReference type="Proteomes" id="UP000829447"/>
    </source>
</evidence>
<comment type="caution">
    <text evidence="1">The sequence shown here is derived from an EMBL/GenBank/DDBJ whole genome shotgun (WGS) entry which is preliminary data.</text>
</comment>
<keyword evidence="2" id="KW-1185">Reference proteome</keyword>
<proteinExistence type="predicted"/>
<reference evidence="1 2" key="1">
    <citation type="journal article" date="2022" name="bioRxiv">
        <title>An ancient truncated duplication of the anti-Mullerian hormone receptor type 2 gene is a potential conserved master sex determinant in the Pangasiidae catfish family.</title>
        <authorList>
            <person name="Wen M."/>
            <person name="Pan Q."/>
            <person name="Jouanno E."/>
            <person name="Montfort J."/>
            <person name="Zahm M."/>
            <person name="Cabau C."/>
            <person name="Klopp C."/>
            <person name="Iampietro C."/>
            <person name="Roques C."/>
            <person name="Bouchez O."/>
            <person name="Castinel A."/>
            <person name="Donnadieu C."/>
            <person name="Parrinello H."/>
            <person name="Poncet C."/>
            <person name="Belmonte E."/>
            <person name="Gautier V."/>
            <person name="Avarre J.-C."/>
            <person name="Dugue R."/>
            <person name="Gustiano R."/>
            <person name="Ha T.T.T."/>
            <person name="Campet M."/>
            <person name="Sriphairoj K."/>
            <person name="Ribolli J."/>
            <person name="de Almeida F.L."/>
            <person name="Desvignes T."/>
            <person name="Postlethwait J.H."/>
            <person name="Bucao C.F."/>
            <person name="Robinson-Rechavi M."/>
            <person name="Bobe J."/>
            <person name="Herpin A."/>
            <person name="Guiguen Y."/>
        </authorList>
    </citation>
    <scope>NUCLEOTIDE SEQUENCE [LARGE SCALE GENOMIC DNA]</scope>
    <source>
        <strain evidence="1">YG-Dec2019</strain>
    </source>
</reference>